<dbReference type="AlphaFoldDB" id="A0A6G1DFH6"/>
<reference evidence="1 2" key="1">
    <citation type="submission" date="2019-11" db="EMBL/GenBank/DDBJ databases">
        <title>Whole genome sequence of Oryza granulata.</title>
        <authorList>
            <person name="Li W."/>
        </authorList>
    </citation>
    <scope>NUCLEOTIDE SEQUENCE [LARGE SCALE GENOMIC DNA]</scope>
    <source>
        <strain evidence="2">cv. Menghai</strain>
        <tissue evidence="1">Leaf</tissue>
    </source>
</reference>
<proteinExistence type="predicted"/>
<accession>A0A6G1DFH6</accession>
<dbReference type="Proteomes" id="UP000479710">
    <property type="component" value="Unassembled WGS sequence"/>
</dbReference>
<dbReference type="EMBL" id="SPHZ02000006">
    <property type="protein sequence ID" value="KAF0911257.1"/>
    <property type="molecule type" value="Genomic_DNA"/>
</dbReference>
<sequence length="190" mass="20880">MHVSTPGGAKKPITSPKAEIPQRATAFSSLLFFPIPKPAFSRFRCRNRFLHLATQPSPAQCGACGHPGERSPPGVLSARCSQPTIGPQSRVWLLLPQAPPIRPMSPMVVLSPRPPTCSAVAISSRRRLLPLVRRARKQFVPLIIPEDLSAAYSSQPNLSSLFPIGLLCRHEHQPPPAPFCSVREELIRHR</sequence>
<comment type="caution">
    <text evidence="1">The sequence shown here is derived from an EMBL/GenBank/DDBJ whole genome shotgun (WGS) entry which is preliminary data.</text>
</comment>
<evidence type="ECO:0000313" key="1">
    <source>
        <dbReference type="EMBL" id="KAF0911257.1"/>
    </source>
</evidence>
<gene>
    <name evidence="1" type="ORF">E2562_008016</name>
</gene>
<evidence type="ECO:0000313" key="2">
    <source>
        <dbReference type="Proteomes" id="UP000479710"/>
    </source>
</evidence>
<protein>
    <submittedName>
        <fullName evidence="1">Uncharacterized protein</fullName>
    </submittedName>
</protein>
<name>A0A6G1DFH6_9ORYZ</name>
<keyword evidence="2" id="KW-1185">Reference proteome</keyword>
<organism evidence="1 2">
    <name type="scientific">Oryza meyeriana var. granulata</name>
    <dbReference type="NCBI Taxonomy" id="110450"/>
    <lineage>
        <taxon>Eukaryota</taxon>
        <taxon>Viridiplantae</taxon>
        <taxon>Streptophyta</taxon>
        <taxon>Embryophyta</taxon>
        <taxon>Tracheophyta</taxon>
        <taxon>Spermatophyta</taxon>
        <taxon>Magnoliopsida</taxon>
        <taxon>Liliopsida</taxon>
        <taxon>Poales</taxon>
        <taxon>Poaceae</taxon>
        <taxon>BOP clade</taxon>
        <taxon>Oryzoideae</taxon>
        <taxon>Oryzeae</taxon>
        <taxon>Oryzinae</taxon>
        <taxon>Oryza</taxon>
        <taxon>Oryza meyeriana</taxon>
    </lineage>
</organism>